<evidence type="ECO:0000313" key="6">
    <source>
        <dbReference type="EMBL" id="KIX08708.1"/>
    </source>
</evidence>
<keyword evidence="7" id="KW-1185">Reference proteome</keyword>
<feature type="binding site" description="axial binding residue" evidence="5">
    <location>
        <position position="446"/>
    </location>
    <ligand>
        <name>heme</name>
        <dbReference type="ChEBI" id="CHEBI:30413"/>
    </ligand>
    <ligandPart>
        <name>Fe</name>
        <dbReference type="ChEBI" id="CHEBI:18248"/>
    </ligandPart>
</feature>
<name>A0A0D2HDS5_9EURO</name>
<dbReference type="HOGENOM" id="CLU_001570_2_1_1"/>
<dbReference type="GO" id="GO:0016705">
    <property type="term" value="F:oxidoreductase activity, acting on paired donors, with incorporation or reduction of molecular oxygen"/>
    <property type="evidence" value="ECO:0007669"/>
    <property type="project" value="InterPro"/>
</dbReference>
<dbReference type="VEuPathDB" id="FungiDB:Z518_03365"/>
<dbReference type="CDD" id="cd11065">
    <property type="entry name" value="CYP64-like"/>
    <property type="match status" value="1"/>
</dbReference>
<proteinExistence type="inferred from homology"/>
<gene>
    <name evidence="6" type="ORF">Z518_03365</name>
</gene>
<dbReference type="GO" id="GO:0020037">
    <property type="term" value="F:heme binding"/>
    <property type="evidence" value="ECO:0007669"/>
    <property type="project" value="InterPro"/>
</dbReference>
<dbReference type="Pfam" id="PF00067">
    <property type="entry name" value="p450"/>
    <property type="match status" value="1"/>
</dbReference>
<dbReference type="InterPro" id="IPR002401">
    <property type="entry name" value="Cyt_P450_E_grp-I"/>
</dbReference>
<keyword evidence="2 5" id="KW-0479">Metal-binding</keyword>
<dbReference type="Gene3D" id="1.10.630.10">
    <property type="entry name" value="Cytochrome P450"/>
    <property type="match status" value="1"/>
</dbReference>
<evidence type="ECO:0008006" key="8">
    <source>
        <dbReference type="Google" id="ProtNLM"/>
    </source>
</evidence>
<comment type="similarity">
    <text evidence="1">Belongs to the cytochrome P450 family.</text>
</comment>
<dbReference type="OrthoDB" id="1103324at2759"/>
<dbReference type="GO" id="GO:0005506">
    <property type="term" value="F:iron ion binding"/>
    <property type="evidence" value="ECO:0007669"/>
    <property type="project" value="InterPro"/>
</dbReference>
<dbReference type="GeneID" id="25291436"/>
<evidence type="ECO:0000256" key="2">
    <source>
        <dbReference type="ARBA" id="ARBA00022723"/>
    </source>
</evidence>
<keyword evidence="5" id="KW-0349">Heme</keyword>
<evidence type="ECO:0000256" key="5">
    <source>
        <dbReference type="PIRSR" id="PIRSR602401-1"/>
    </source>
</evidence>
<reference evidence="6 7" key="1">
    <citation type="submission" date="2015-01" db="EMBL/GenBank/DDBJ databases">
        <title>The Genome Sequence of Rhinocladiella mackenzie CBS 650.93.</title>
        <authorList>
            <consortium name="The Broad Institute Genomics Platform"/>
            <person name="Cuomo C."/>
            <person name="de Hoog S."/>
            <person name="Gorbushina A."/>
            <person name="Stielow B."/>
            <person name="Teixiera M."/>
            <person name="Abouelleil A."/>
            <person name="Chapman S.B."/>
            <person name="Priest M."/>
            <person name="Young S.K."/>
            <person name="Wortman J."/>
            <person name="Nusbaum C."/>
            <person name="Birren B."/>
        </authorList>
    </citation>
    <scope>NUCLEOTIDE SEQUENCE [LARGE SCALE GENOMIC DNA]</scope>
    <source>
        <strain evidence="6 7">CBS 650.93</strain>
    </source>
</reference>
<evidence type="ECO:0000256" key="3">
    <source>
        <dbReference type="ARBA" id="ARBA00023002"/>
    </source>
</evidence>
<comment type="cofactor">
    <cofactor evidence="5">
        <name>heme</name>
        <dbReference type="ChEBI" id="CHEBI:30413"/>
    </cofactor>
</comment>
<dbReference type="RefSeq" id="XP_013275844.1">
    <property type="nucleotide sequence ID" value="XM_013420390.1"/>
</dbReference>
<organism evidence="6 7">
    <name type="scientific">Rhinocladiella mackenziei CBS 650.93</name>
    <dbReference type="NCBI Taxonomy" id="1442369"/>
    <lineage>
        <taxon>Eukaryota</taxon>
        <taxon>Fungi</taxon>
        <taxon>Dikarya</taxon>
        <taxon>Ascomycota</taxon>
        <taxon>Pezizomycotina</taxon>
        <taxon>Eurotiomycetes</taxon>
        <taxon>Chaetothyriomycetidae</taxon>
        <taxon>Chaetothyriales</taxon>
        <taxon>Herpotrichiellaceae</taxon>
        <taxon>Rhinocladiella</taxon>
    </lineage>
</organism>
<dbReference type="InterPro" id="IPR050364">
    <property type="entry name" value="Cytochrome_P450_fung"/>
</dbReference>
<dbReference type="PANTHER" id="PTHR46300:SF12">
    <property type="entry name" value="P450, PUTATIVE (EUROFUNG)-RELATED"/>
    <property type="match status" value="1"/>
</dbReference>
<dbReference type="PRINTS" id="PR00463">
    <property type="entry name" value="EP450I"/>
</dbReference>
<dbReference type="Proteomes" id="UP000053617">
    <property type="component" value="Unassembled WGS sequence"/>
</dbReference>
<evidence type="ECO:0000256" key="4">
    <source>
        <dbReference type="ARBA" id="ARBA00023004"/>
    </source>
</evidence>
<protein>
    <recommendedName>
        <fullName evidence="8">Cytochrome P450</fullName>
    </recommendedName>
</protein>
<dbReference type="AlphaFoldDB" id="A0A0D2HDS5"/>
<dbReference type="InterPro" id="IPR001128">
    <property type="entry name" value="Cyt_P450"/>
</dbReference>
<dbReference type="SUPFAM" id="SSF48264">
    <property type="entry name" value="Cytochrome P450"/>
    <property type="match status" value="1"/>
</dbReference>
<dbReference type="STRING" id="1442369.A0A0D2HDS5"/>
<accession>A0A0D2HDS5</accession>
<dbReference type="InterPro" id="IPR036396">
    <property type="entry name" value="Cyt_P450_sf"/>
</dbReference>
<keyword evidence="3" id="KW-0560">Oxidoreductase</keyword>
<dbReference type="PANTHER" id="PTHR46300">
    <property type="entry name" value="P450, PUTATIVE (EUROFUNG)-RELATED-RELATED"/>
    <property type="match status" value="1"/>
</dbReference>
<sequence length="518" mass="59929">MALLAASRFALGELYLAVAILFLVLCVHQIKWHVSFSRKYRFPNPVPGLPIIGNALQMPSTGQGPFLQKLAEKYGEMYTMKFGATYWVILNSQRVVSELLEKRASIYSSRPAFPMAHSLASGKKRILVLPYGDLWRRERKVMHRILNNTKKRIFEPFQDIESRALLYEYLHEPDLWPRSHLRYANSVVMSVVFGRRTSLRDPYLLELLHNSEEFVRYLMPGRSVVDVFPFLANVPWLKTWQPWRWYGDKLYRRTREVYKREIDNLRQRRKLGIQKPCFMTEFFDAGEDKEFSDEEVYFISGTLMEAGSDTTRVSLHEILAGAALYPDWIERARVELDKVCGANAERLPVARDIDQLRIVRAAAKESMRWKPTIAETGIPHALIRDDDFEGYHFPAGTVFTWNHWGIANSASEYEQPERFWPERFINDELDMAFKGHLGLGTGRRACVGYSVGINNLAIAIARLVYCFDFEQDPSAPIDASKPFFPDENGYPFKVIIKPRSEAHRDLVERECRAAAVTN</sequence>
<dbReference type="GO" id="GO:0004497">
    <property type="term" value="F:monooxygenase activity"/>
    <property type="evidence" value="ECO:0007669"/>
    <property type="project" value="InterPro"/>
</dbReference>
<keyword evidence="4 5" id="KW-0408">Iron</keyword>
<evidence type="ECO:0000313" key="7">
    <source>
        <dbReference type="Proteomes" id="UP000053617"/>
    </source>
</evidence>
<dbReference type="EMBL" id="KN847476">
    <property type="protein sequence ID" value="KIX08708.1"/>
    <property type="molecule type" value="Genomic_DNA"/>
</dbReference>
<evidence type="ECO:0000256" key="1">
    <source>
        <dbReference type="ARBA" id="ARBA00010617"/>
    </source>
</evidence>